<gene>
    <name evidence="7" type="ORF">HYC85_017205</name>
</gene>
<comment type="catalytic activity">
    <reaction evidence="1 5">
        <text>[protein]-peptidylproline (omega=180) = [protein]-peptidylproline (omega=0)</text>
        <dbReference type="Rhea" id="RHEA:16237"/>
        <dbReference type="Rhea" id="RHEA-COMP:10747"/>
        <dbReference type="Rhea" id="RHEA-COMP:10748"/>
        <dbReference type="ChEBI" id="CHEBI:83833"/>
        <dbReference type="ChEBI" id="CHEBI:83834"/>
        <dbReference type="EC" id="5.2.1.8"/>
    </reaction>
</comment>
<dbReference type="FunFam" id="2.40.100.10:FF:000025">
    <property type="entry name" value="Peptidyl-prolyl cis-trans isomerase CYP19-2"/>
    <property type="match status" value="1"/>
</dbReference>
<evidence type="ECO:0000259" key="6">
    <source>
        <dbReference type="PROSITE" id="PS50072"/>
    </source>
</evidence>
<evidence type="ECO:0000313" key="8">
    <source>
        <dbReference type="Proteomes" id="UP000593564"/>
    </source>
</evidence>
<comment type="function">
    <text evidence="5">PPIases accelerate the folding of proteins. It catalyzes the cis-trans isomerization of proline imidic peptide bonds in oligopeptides.</text>
</comment>
<dbReference type="InterPro" id="IPR029000">
    <property type="entry name" value="Cyclophilin-like_dom_sf"/>
</dbReference>
<comment type="caution">
    <text evidence="7">The sequence shown here is derived from an EMBL/GenBank/DDBJ whole genome shotgun (WGS) entry which is preliminary data.</text>
</comment>
<protein>
    <recommendedName>
        <fullName evidence="5">Peptidyl-prolyl cis-trans isomerase</fullName>
        <shortName evidence="5">PPIase</shortName>
        <ecNumber evidence="5">5.2.1.8</ecNumber>
    </recommendedName>
</protein>
<evidence type="ECO:0000256" key="4">
    <source>
        <dbReference type="ARBA" id="ARBA00023235"/>
    </source>
</evidence>
<feature type="domain" description="PPIase cyclophilin-type" evidence="6">
    <location>
        <begin position="49"/>
        <end position="211"/>
    </location>
</feature>
<evidence type="ECO:0000256" key="5">
    <source>
        <dbReference type="RuleBase" id="RU363019"/>
    </source>
</evidence>
<evidence type="ECO:0000256" key="1">
    <source>
        <dbReference type="ARBA" id="ARBA00000971"/>
    </source>
</evidence>
<dbReference type="SUPFAM" id="SSF50891">
    <property type="entry name" value="Cyclophilin-like"/>
    <property type="match status" value="1"/>
</dbReference>
<dbReference type="InterPro" id="IPR020892">
    <property type="entry name" value="Cyclophilin-type_PPIase_CS"/>
</dbReference>
<dbReference type="GO" id="GO:0016018">
    <property type="term" value="F:cyclosporin A binding"/>
    <property type="evidence" value="ECO:0007669"/>
    <property type="project" value="TreeGrafter"/>
</dbReference>
<keyword evidence="3 5" id="KW-0697">Rotamase</keyword>
<reference evidence="8" key="1">
    <citation type="journal article" date="2020" name="Nat. Commun.">
        <title>Genome assembly of wild tea tree DASZ reveals pedigree and selection history of tea varieties.</title>
        <authorList>
            <person name="Zhang W."/>
            <person name="Zhang Y."/>
            <person name="Qiu H."/>
            <person name="Guo Y."/>
            <person name="Wan H."/>
            <person name="Zhang X."/>
            <person name="Scossa F."/>
            <person name="Alseekh S."/>
            <person name="Zhang Q."/>
            <person name="Wang P."/>
            <person name="Xu L."/>
            <person name="Schmidt M.H."/>
            <person name="Jia X."/>
            <person name="Li D."/>
            <person name="Zhu A."/>
            <person name="Guo F."/>
            <person name="Chen W."/>
            <person name="Ni D."/>
            <person name="Usadel B."/>
            <person name="Fernie A.R."/>
            <person name="Wen W."/>
        </authorList>
    </citation>
    <scope>NUCLEOTIDE SEQUENCE [LARGE SCALE GENOMIC DNA]</scope>
    <source>
        <strain evidence="8">cv. G240</strain>
    </source>
</reference>
<dbReference type="PANTHER" id="PTHR11071:SF449">
    <property type="entry name" value="PEPTIDYL-PROLYL CIS-TRANS ISOMERASE CYP21-1"/>
    <property type="match status" value="1"/>
</dbReference>
<dbReference type="Gene3D" id="2.40.100.10">
    <property type="entry name" value="Cyclophilin-like"/>
    <property type="match status" value="1"/>
</dbReference>
<dbReference type="Proteomes" id="UP000593564">
    <property type="component" value="Unassembled WGS sequence"/>
</dbReference>
<dbReference type="PANTHER" id="PTHR11071">
    <property type="entry name" value="PEPTIDYL-PROLYL CIS-TRANS ISOMERASE"/>
    <property type="match status" value="1"/>
</dbReference>
<dbReference type="PROSITE" id="PS00170">
    <property type="entry name" value="CSA_PPIASE_1"/>
    <property type="match status" value="1"/>
</dbReference>
<evidence type="ECO:0000256" key="2">
    <source>
        <dbReference type="ARBA" id="ARBA00007365"/>
    </source>
</evidence>
<name>A0A7J7H336_CAMSI</name>
<dbReference type="EMBL" id="JACBKZ010000007">
    <property type="protein sequence ID" value="KAF5946977.1"/>
    <property type="molecule type" value="Genomic_DNA"/>
</dbReference>
<dbReference type="PROSITE" id="PS50072">
    <property type="entry name" value="CSA_PPIASE_2"/>
    <property type="match status" value="1"/>
</dbReference>
<organism evidence="7 8">
    <name type="scientific">Camellia sinensis</name>
    <name type="common">Tea plant</name>
    <name type="synonym">Thea sinensis</name>
    <dbReference type="NCBI Taxonomy" id="4442"/>
    <lineage>
        <taxon>Eukaryota</taxon>
        <taxon>Viridiplantae</taxon>
        <taxon>Streptophyta</taxon>
        <taxon>Embryophyta</taxon>
        <taxon>Tracheophyta</taxon>
        <taxon>Spermatophyta</taxon>
        <taxon>Magnoliopsida</taxon>
        <taxon>eudicotyledons</taxon>
        <taxon>Gunneridae</taxon>
        <taxon>Pentapetalae</taxon>
        <taxon>asterids</taxon>
        <taxon>Ericales</taxon>
        <taxon>Theaceae</taxon>
        <taxon>Camellia</taxon>
    </lineage>
</organism>
<comment type="similarity">
    <text evidence="2 5">Belongs to the cyclophilin-type PPIase family.</text>
</comment>
<dbReference type="AlphaFoldDB" id="A0A7J7H336"/>
<dbReference type="PRINTS" id="PR00153">
    <property type="entry name" value="CSAPPISMRASE"/>
</dbReference>
<reference evidence="7 8" key="2">
    <citation type="submission" date="2020-07" db="EMBL/GenBank/DDBJ databases">
        <title>Genome assembly of wild tea tree DASZ reveals pedigree and selection history of tea varieties.</title>
        <authorList>
            <person name="Zhang W."/>
        </authorList>
    </citation>
    <scope>NUCLEOTIDE SEQUENCE [LARGE SCALE GENOMIC DNA]</scope>
    <source>
        <strain evidence="8">cv. G240</strain>
        <tissue evidence="7">Leaf</tissue>
    </source>
</reference>
<dbReference type="Pfam" id="PF00160">
    <property type="entry name" value="Pro_isomerase"/>
    <property type="match status" value="1"/>
</dbReference>
<proteinExistence type="inferred from homology"/>
<dbReference type="InterPro" id="IPR002130">
    <property type="entry name" value="Cyclophilin-type_PPIase_dom"/>
</dbReference>
<evidence type="ECO:0000313" key="7">
    <source>
        <dbReference type="EMBL" id="KAF5946977.1"/>
    </source>
</evidence>
<dbReference type="GO" id="GO:0006457">
    <property type="term" value="P:protein folding"/>
    <property type="evidence" value="ECO:0007669"/>
    <property type="project" value="InterPro"/>
</dbReference>
<dbReference type="GO" id="GO:0005737">
    <property type="term" value="C:cytoplasm"/>
    <property type="evidence" value="ECO:0007669"/>
    <property type="project" value="TreeGrafter"/>
</dbReference>
<sequence>MRREISVALVQPRSLLLLLVVSILIILAFSISHREEQKVEELHEITHRGELLLGLYGQIVPKTVENFRALCTGEPGKTANGKALHYKGTPFHRIIPGFMIQGGDIIYGDGKGGESIYGGTFRDESFKIKHSHPGVVSMVNSGADSNGSQFFITTVKTSWLDGKHIVFGKRYLRVSGRREAKAQQQFPRDNENSRFCRIQNANLVVVTDSYCKEIKENDTVCGSLVCIFHCVIYLFTEKNSLFYLHLTLFV</sequence>
<dbReference type="GO" id="GO:0003755">
    <property type="term" value="F:peptidyl-prolyl cis-trans isomerase activity"/>
    <property type="evidence" value="ECO:0007669"/>
    <property type="project" value="UniProtKB-UniRule"/>
</dbReference>
<dbReference type="EC" id="5.2.1.8" evidence="5"/>
<keyword evidence="4 5" id="KW-0413">Isomerase</keyword>
<accession>A0A7J7H336</accession>
<keyword evidence="8" id="KW-1185">Reference proteome</keyword>
<evidence type="ECO:0000256" key="3">
    <source>
        <dbReference type="ARBA" id="ARBA00023110"/>
    </source>
</evidence>